<evidence type="ECO:0000313" key="5">
    <source>
        <dbReference type="Proteomes" id="UP000234331"/>
    </source>
</evidence>
<proteinExistence type="predicted"/>
<dbReference type="Proteomes" id="UP000234331">
    <property type="component" value="Unassembled WGS sequence"/>
</dbReference>
<dbReference type="InterPro" id="IPR001173">
    <property type="entry name" value="Glyco_trans_2-like"/>
</dbReference>
<protein>
    <submittedName>
        <fullName evidence="4">Methyltransferase family protein</fullName>
    </submittedName>
</protein>
<dbReference type="Gene3D" id="3.40.50.150">
    <property type="entry name" value="Vaccinia Virus protein VP39"/>
    <property type="match status" value="1"/>
</dbReference>
<dbReference type="EMBL" id="FZMO01000373">
    <property type="protein sequence ID" value="SNQ50292.1"/>
    <property type="molecule type" value="Genomic_DNA"/>
</dbReference>
<name>A0A2I2KX99_9ACTN</name>
<keyword evidence="5" id="KW-1185">Reference proteome</keyword>
<dbReference type="AlphaFoldDB" id="A0A2I2KX99"/>
<dbReference type="PANTHER" id="PTHR22916">
    <property type="entry name" value="GLYCOSYLTRANSFERASE"/>
    <property type="match status" value="1"/>
</dbReference>
<dbReference type="GO" id="GO:0032259">
    <property type="term" value="P:methylation"/>
    <property type="evidence" value="ECO:0007669"/>
    <property type="project" value="UniProtKB-KW"/>
</dbReference>
<dbReference type="Pfam" id="PF00535">
    <property type="entry name" value="Glycos_transf_2"/>
    <property type="match status" value="1"/>
</dbReference>
<dbReference type="InterPro" id="IPR029063">
    <property type="entry name" value="SAM-dependent_MTases_sf"/>
</dbReference>
<sequence length="482" mass="52867">MTSPAPAFCVFTPSHQPRYLDDCLATLRAQSRADWEWIVLLNNGARWRPEMPDDRVRVVVADGIRGVGAAKRRACELARGEILVELDHDDLLARDCLAEIATAFAEHPQASFVYSDAAQITSEGGRDDSRFDETHGWYYDEVDVDGRDVLRARSLAPTPHNVSYIWYAPNHVRAFRREAYERVGGYDAAREVLDDQDLMCRLYQVGDFHHIPRCLYLQRIHGENTQSDAEVNAHIQRETVALYDQYVEANALAWARRRGLLALDLGAARRRPAGYLGVGRTPGPGVDLVAALPDPLDLPDGSVGVIRAVNVLEHVTAKVPLINELYRLLAPGGMLLTLTPSSDGRGAYQNPAHTAYYNENSFWYYTDDEYRVDVPGIQARFQSSRLVTYYPTEWHAANLIAYVAANLVAVKPGADRCGGPLLCAPQAAAPTEETARTAVPAQRSVPVDRTAPAEGPMPAQGSPAQGSVAEGSPAQGSVADPV</sequence>
<accession>A0A2I2KX99</accession>
<dbReference type="OrthoDB" id="3177103at2"/>
<feature type="domain" description="Glycosyltransferase 2-like" evidence="2">
    <location>
        <begin position="18"/>
        <end position="114"/>
    </location>
</feature>
<dbReference type="InterPro" id="IPR013216">
    <property type="entry name" value="Methyltransf_11"/>
</dbReference>
<feature type="domain" description="Methyltransferase type 11" evidence="3">
    <location>
        <begin position="282"/>
        <end position="336"/>
    </location>
</feature>
<evidence type="ECO:0000259" key="2">
    <source>
        <dbReference type="Pfam" id="PF00535"/>
    </source>
</evidence>
<gene>
    <name evidence="4" type="ORF">FRACA_4340002</name>
</gene>
<keyword evidence="4" id="KW-0808">Transferase</keyword>
<dbReference type="SUPFAM" id="SSF53448">
    <property type="entry name" value="Nucleotide-diphospho-sugar transferases"/>
    <property type="match status" value="1"/>
</dbReference>
<evidence type="ECO:0000256" key="1">
    <source>
        <dbReference type="SAM" id="MobiDB-lite"/>
    </source>
</evidence>
<evidence type="ECO:0000259" key="3">
    <source>
        <dbReference type="Pfam" id="PF08241"/>
    </source>
</evidence>
<dbReference type="Pfam" id="PF08241">
    <property type="entry name" value="Methyltransf_11"/>
    <property type="match status" value="1"/>
</dbReference>
<dbReference type="RefSeq" id="WP_101833592.1">
    <property type="nucleotide sequence ID" value="NZ_FZMO01000373.1"/>
</dbReference>
<organism evidence="4 5">
    <name type="scientific">Frankia canadensis</name>
    <dbReference type="NCBI Taxonomy" id="1836972"/>
    <lineage>
        <taxon>Bacteria</taxon>
        <taxon>Bacillati</taxon>
        <taxon>Actinomycetota</taxon>
        <taxon>Actinomycetes</taxon>
        <taxon>Frankiales</taxon>
        <taxon>Frankiaceae</taxon>
        <taxon>Frankia</taxon>
    </lineage>
</organism>
<feature type="region of interest" description="Disordered" evidence="1">
    <location>
        <begin position="433"/>
        <end position="482"/>
    </location>
</feature>
<dbReference type="GO" id="GO:0008757">
    <property type="term" value="F:S-adenosylmethionine-dependent methyltransferase activity"/>
    <property type="evidence" value="ECO:0007669"/>
    <property type="project" value="InterPro"/>
</dbReference>
<keyword evidence="4" id="KW-0489">Methyltransferase</keyword>
<reference evidence="4 5" key="1">
    <citation type="submission" date="2017-06" db="EMBL/GenBank/DDBJ databases">
        <authorList>
            <person name="Kim H.J."/>
            <person name="Triplett B.A."/>
        </authorList>
    </citation>
    <scope>NUCLEOTIDE SEQUENCE [LARGE SCALE GENOMIC DNA]</scope>
    <source>
        <strain evidence="4">FRACA_ARgP5</strain>
    </source>
</reference>
<dbReference type="InterPro" id="IPR029044">
    <property type="entry name" value="Nucleotide-diphossugar_trans"/>
</dbReference>
<dbReference type="Gene3D" id="3.90.550.10">
    <property type="entry name" value="Spore Coat Polysaccharide Biosynthesis Protein SpsA, Chain A"/>
    <property type="match status" value="1"/>
</dbReference>
<dbReference type="SUPFAM" id="SSF53335">
    <property type="entry name" value="S-adenosyl-L-methionine-dependent methyltransferases"/>
    <property type="match status" value="1"/>
</dbReference>
<evidence type="ECO:0000313" key="4">
    <source>
        <dbReference type="EMBL" id="SNQ50292.1"/>
    </source>
</evidence>